<protein>
    <submittedName>
        <fullName evidence="1">Uncharacterized protein</fullName>
    </submittedName>
</protein>
<dbReference type="EMBL" id="ACJW02000002">
    <property type="protein sequence ID" value="EEP68293.1"/>
    <property type="molecule type" value="Genomic_DNA"/>
</dbReference>
<name>C4GH55_9NEIS</name>
<comment type="caution">
    <text evidence="1">The sequence shown here is derived from an EMBL/GenBank/DDBJ whole genome shotgun (WGS) entry which is preliminary data.</text>
</comment>
<accession>C4GH55</accession>
<dbReference type="AlphaFoldDB" id="C4GH55"/>
<organism evidence="1 2">
    <name type="scientific">Kingella oralis ATCC 51147</name>
    <dbReference type="NCBI Taxonomy" id="629741"/>
    <lineage>
        <taxon>Bacteria</taxon>
        <taxon>Pseudomonadati</taxon>
        <taxon>Pseudomonadota</taxon>
        <taxon>Betaproteobacteria</taxon>
        <taxon>Neisseriales</taxon>
        <taxon>Neisseriaceae</taxon>
        <taxon>Kingella</taxon>
    </lineage>
</organism>
<keyword evidence="2" id="KW-1185">Reference proteome</keyword>
<dbReference type="HOGENOM" id="CLU_3311176_0_0_4"/>
<sequence length="39" mass="4335">MRQPENGATDLSGCLMTGCMRYRVFNLARCAAVYLFGFA</sequence>
<dbReference type="Proteomes" id="UP000003009">
    <property type="component" value="Unassembled WGS sequence"/>
</dbReference>
<evidence type="ECO:0000313" key="1">
    <source>
        <dbReference type="EMBL" id="EEP68293.1"/>
    </source>
</evidence>
<reference evidence="1" key="1">
    <citation type="submission" date="2009-04" db="EMBL/GenBank/DDBJ databases">
        <authorList>
            <person name="Weinstock G."/>
            <person name="Sodergren E."/>
            <person name="Clifton S."/>
            <person name="Fulton L."/>
            <person name="Fulton B."/>
            <person name="Courtney L."/>
            <person name="Fronick C."/>
            <person name="Harrison M."/>
            <person name="Strong C."/>
            <person name="Farmer C."/>
            <person name="Delahaunty K."/>
            <person name="Markovic C."/>
            <person name="Hall O."/>
            <person name="Minx P."/>
            <person name="Tomlinson C."/>
            <person name="Mitreva M."/>
            <person name="Nelson J."/>
            <person name="Hou S."/>
            <person name="Wollam A."/>
            <person name="Pepin K.H."/>
            <person name="Johnson M."/>
            <person name="Bhonagiri V."/>
            <person name="Nash W.E."/>
            <person name="Warren W."/>
            <person name="Chinwalla A."/>
            <person name="Mardis E.R."/>
            <person name="Wilson R.K."/>
        </authorList>
    </citation>
    <scope>NUCLEOTIDE SEQUENCE [LARGE SCALE GENOMIC DNA]</scope>
    <source>
        <strain evidence="1">ATCC 51147</strain>
    </source>
</reference>
<gene>
    <name evidence="1" type="ORF">GCWU000324_00185</name>
</gene>
<evidence type="ECO:0000313" key="2">
    <source>
        <dbReference type="Proteomes" id="UP000003009"/>
    </source>
</evidence>
<proteinExistence type="predicted"/>